<dbReference type="EMBL" id="CM003529">
    <property type="protein sequence ID" value="RCV13067.1"/>
    <property type="molecule type" value="Genomic_DNA"/>
</dbReference>
<organism evidence="2">
    <name type="scientific">Setaria italica</name>
    <name type="common">Foxtail millet</name>
    <name type="synonym">Panicum italicum</name>
    <dbReference type="NCBI Taxonomy" id="4555"/>
    <lineage>
        <taxon>Eukaryota</taxon>
        <taxon>Viridiplantae</taxon>
        <taxon>Streptophyta</taxon>
        <taxon>Embryophyta</taxon>
        <taxon>Tracheophyta</taxon>
        <taxon>Spermatophyta</taxon>
        <taxon>Magnoliopsida</taxon>
        <taxon>Liliopsida</taxon>
        <taxon>Poales</taxon>
        <taxon>Poaceae</taxon>
        <taxon>PACMAD clade</taxon>
        <taxon>Panicoideae</taxon>
        <taxon>Panicodae</taxon>
        <taxon>Paniceae</taxon>
        <taxon>Cenchrinae</taxon>
        <taxon>Setaria</taxon>
    </lineage>
</organism>
<protein>
    <submittedName>
        <fullName evidence="2">Uncharacterized protein</fullName>
    </submittedName>
</protein>
<dbReference type="AlphaFoldDB" id="A0A368Q4W1"/>
<name>A0A368Q4W1_SETIT</name>
<reference evidence="2" key="2">
    <citation type="submission" date="2015-07" db="EMBL/GenBank/DDBJ databases">
        <authorList>
            <person name="Noorani M."/>
        </authorList>
    </citation>
    <scope>NUCLEOTIDE SEQUENCE</scope>
    <source>
        <strain evidence="2">Yugu1</strain>
    </source>
</reference>
<evidence type="ECO:0000256" key="1">
    <source>
        <dbReference type="SAM" id="MobiDB-lite"/>
    </source>
</evidence>
<proteinExistence type="predicted"/>
<accession>A0A368Q4W1</accession>
<reference evidence="2" key="1">
    <citation type="journal article" date="2012" name="Nat. Biotechnol.">
        <title>Reference genome sequence of the model plant Setaria.</title>
        <authorList>
            <person name="Bennetzen J.L."/>
            <person name="Schmutz J."/>
            <person name="Wang H."/>
            <person name="Percifield R."/>
            <person name="Hawkins J."/>
            <person name="Pontaroli A.C."/>
            <person name="Estep M."/>
            <person name="Feng L."/>
            <person name="Vaughn J.N."/>
            <person name="Grimwood J."/>
            <person name="Jenkins J."/>
            <person name="Barry K."/>
            <person name="Lindquist E."/>
            <person name="Hellsten U."/>
            <person name="Deshpande S."/>
            <person name="Wang X."/>
            <person name="Wu X."/>
            <person name="Mitros T."/>
            <person name="Triplett J."/>
            <person name="Yang X."/>
            <person name="Ye C.Y."/>
            <person name="Mauro-Herrera M."/>
            <person name="Wang L."/>
            <person name="Li P."/>
            <person name="Sharma M."/>
            <person name="Sharma R."/>
            <person name="Ronald P.C."/>
            <person name="Panaud O."/>
            <person name="Kellogg E.A."/>
            <person name="Brutnell T.P."/>
            <person name="Doust A.N."/>
            <person name="Tuskan G.A."/>
            <person name="Rokhsar D."/>
            <person name="Devos K.M."/>
        </authorList>
    </citation>
    <scope>NUCLEOTIDE SEQUENCE [LARGE SCALE GENOMIC DNA]</scope>
    <source>
        <strain evidence="2">Yugu1</strain>
    </source>
</reference>
<gene>
    <name evidence="2" type="ORF">SETIT_2G317100v2</name>
</gene>
<feature type="region of interest" description="Disordered" evidence="1">
    <location>
        <begin position="1"/>
        <end position="61"/>
    </location>
</feature>
<sequence>MGTTLPSMHRRRCGPIRTRSGKLVSSFDGRGKAADQAQQRRGGRCRREAWAGRRAASGRRENGRLWDPQMVTLERFGGRGGEFGGLLKIGAIVEGLLEFVF</sequence>
<evidence type="ECO:0000313" key="2">
    <source>
        <dbReference type="EMBL" id="RCV13067.1"/>
    </source>
</evidence>